<evidence type="ECO:0000313" key="2">
    <source>
        <dbReference type="EMBL" id="ODV63514.1"/>
    </source>
</evidence>
<feature type="compositionally biased region" description="Polar residues" evidence="1">
    <location>
        <begin position="207"/>
        <end position="220"/>
    </location>
</feature>
<dbReference type="EMBL" id="KV454475">
    <property type="protein sequence ID" value="ODV63514.1"/>
    <property type="molecule type" value="Genomic_DNA"/>
</dbReference>
<dbReference type="AlphaFoldDB" id="A0A1D2VPK1"/>
<feature type="region of interest" description="Disordered" evidence="1">
    <location>
        <begin position="288"/>
        <end position="364"/>
    </location>
</feature>
<reference evidence="3" key="1">
    <citation type="submission" date="2016-05" db="EMBL/GenBank/DDBJ databases">
        <title>Comparative genomics of biotechnologically important yeasts.</title>
        <authorList>
            <consortium name="DOE Joint Genome Institute"/>
            <person name="Riley R."/>
            <person name="Haridas S."/>
            <person name="Wolfe K.H."/>
            <person name="Lopes M.R."/>
            <person name="Hittinger C.T."/>
            <person name="Goker M."/>
            <person name="Salamov A."/>
            <person name="Wisecaver J."/>
            <person name="Long T.M."/>
            <person name="Aerts A.L."/>
            <person name="Barry K."/>
            <person name="Choi C."/>
            <person name="Clum A."/>
            <person name="Coughlan A.Y."/>
            <person name="Deshpande S."/>
            <person name="Douglass A.P."/>
            <person name="Hanson S.J."/>
            <person name="Klenk H.-P."/>
            <person name="Labutti K."/>
            <person name="Lapidus A."/>
            <person name="Lindquist E."/>
            <person name="Lipzen A."/>
            <person name="Meier-Kolthoff J.P."/>
            <person name="Ohm R.A."/>
            <person name="Otillar R.P."/>
            <person name="Pangilinan J."/>
            <person name="Peng Y."/>
            <person name="Rokas A."/>
            <person name="Rosa C.A."/>
            <person name="Scheuner C."/>
            <person name="Sibirny A.A."/>
            <person name="Slot J.C."/>
            <person name="Stielow J.B."/>
            <person name="Sun H."/>
            <person name="Kurtzman C.P."/>
            <person name="Blackwell M."/>
            <person name="Grigoriev I.V."/>
            <person name="Jeffries T.W."/>
        </authorList>
    </citation>
    <scope>NUCLEOTIDE SEQUENCE [LARGE SCALE GENOMIC DNA]</scope>
    <source>
        <strain evidence="3">DSM 1968</strain>
    </source>
</reference>
<organism evidence="2 3">
    <name type="scientific">Ascoidea rubescens DSM 1968</name>
    <dbReference type="NCBI Taxonomy" id="1344418"/>
    <lineage>
        <taxon>Eukaryota</taxon>
        <taxon>Fungi</taxon>
        <taxon>Dikarya</taxon>
        <taxon>Ascomycota</taxon>
        <taxon>Saccharomycotina</taxon>
        <taxon>Saccharomycetes</taxon>
        <taxon>Ascoideaceae</taxon>
        <taxon>Ascoidea</taxon>
    </lineage>
</organism>
<keyword evidence="3" id="KW-1185">Reference proteome</keyword>
<feature type="compositionally biased region" description="Acidic residues" evidence="1">
    <location>
        <begin position="232"/>
        <end position="241"/>
    </location>
</feature>
<proteinExistence type="predicted"/>
<dbReference type="Proteomes" id="UP000095038">
    <property type="component" value="Unassembled WGS sequence"/>
</dbReference>
<feature type="region of interest" description="Disordered" evidence="1">
    <location>
        <begin position="203"/>
        <end position="265"/>
    </location>
</feature>
<accession>A0A1D2VPK1</accession>
<feature type="compositionally biased region" description="Basic and acidic residues" evidence="1">
    <location>
        <begin position="297"/>
        <end position="328"/>
    </location>
</feature>
<evidence type="ECO:0000256" key="1">
    <source>
        <dbReference type="SAM" id="MobiDB-lite"/>
    </source>
</evidence>
<protein>
    <submittedName>
        <fullName evidence="2">Uncharacterized protein</fullName>
    </submittedName>
</protein>
<feature type="compositionally biased region" description="Basic and acidic residues" evidence="1">
    <location>
        <begin position="242"/>
        <end position="259"/>
    </location>
</feature>
<gene>
    <name evidence="2" type="ORF">ASCRUDRAFT_96563</name>
</gene>
<sequence>MTLNPLKYPLKYPFHYSLNYKYDHKVNFIQRPITSPEYNQLNQLNEVLALNELNPNFLSPSTIYTSNHYYDNDCYNNSNYNDSDCNRIVKSKYDHSLKIDHIIDLYEMIPNSFSESCSSSSFSSSTILNDSDKENYKESNNYNNNNNNSNWNDVILMNNSDKVVLEKEKKTIGIKKNRNSLKFHSHSYSFKGNKTRVILDNKKNTDNQEIQTQTIPNNKNLNEETRKISETINDENNENDEYNDKEKNGTSSNKREKDNYFSTPKSAKESIISTFHYFKEKMSPAFNKKLTSHSNNSKHETNDDKDINPAKNHVENLSRSHSLRERLSLPRLNTPIFGGKHRHKDSTGSKDISGNTKKVPAAPSISSSFSMDSLGSFYLEYSRNSIEQSDENPDMELLRKYDVENRISRGCVKKRSPFKADSSDVEIIYQCYQSCT</sequence>
<dbReference type="InParanoid" id="A0A1D2VPK1"/>
<name>A0A1D2VPK1_9ASCO</name>
<dbReference type="GeneID" id="30968848"/>
<evidence type="ECO:0000313" key="3">
    <source>
        <dbReference type="Proteomes" id="UP000095038"/>
    </source>
</evidence>
<dbReference type="RefSeq" id="XP_020049821.1">
    <property type="nucleotide sequence ID" value="XM_020195212.1"/>
</dbReference>